<dbReference type="AlphaFoldDB" id="A0A0G0M3S1"/>
<evidence type="ECO:0000256" key="2">
    <source>
        <dbReference type="SAM" id="Phobius"/>
    </source>
</evidence>
<proteinExistence type="predicted"/>
<organism evidence="4 5">
    <name type="scientific">candidate division CPR2 bacterium GW2011_GWC2_39_10</name>
    <dbReference type="NCBI Taxonomy" id="1618345"/>
    <lineage>
        <taxon>Bacteria</taxon>
        <taxon>Bacteria division CPR2</taxon>
    </lineage>
</organism>
<feature type="domain" description="Peptidase C51" evidence="3">
    <location>
        <begin position="190"/>
        <end position="268"/>
    </location>
</feature>
<keyword evidence="2" id="KW-0472">Membrane</keyword>
<evidence type="ECO:0000256" key="1">
    <source>
        <dbReference type="SAM" id="MobiDB-lite"/>
    </source>
</evidence>
<dbReference type="STRING" id="1618345.UT18_C0005G0020"/>
<comment type="caution">
    <text evidence="4">The sequence shown here is derived from an EMBL/GenBank/DDBJ whole genome shotgun (WGS) entry which is preliminary data.</text>
</comment>
<feature type="compositionally biased region" description="Basic and acidic residues" evidence="1">
    <location>
        <begin position="1"/>
        <end position="10"/>
    </location>
</feature>
<accession>A0A0G0M3S1</accession>
<keyword evidence="2" id="KW-1133">Transmembrane helix</keyword>
<feature type="region of interest" description="Disordered" evidence="1">
    <location>
        <begin position="1"/>
        <end position="75"/>
    </location>
</feature>
<evidence type="ECO:0000313" key="5">
    <source>
        <dbReference type="Proteomes" id="UP000034207"/>
    </source>
</evidence>
<reference evidence="4 5" key="1">
    <citation type="journal article" date="2015" name="Nature">
        <title>rRNA introns, odd ribosomes, and small enigmatic genomes across a large radiation of phyla.</title>
        <authorList>
            <person name="Brown C.T."/>
            <person name="Hug L.A."/>
            <person name="Thomas B.C."/>
            <person name="Sharon I."/>
            <person name="Castelle C.J."/>
            <person name="Singh A."/>
            <person name="Wilkins M.J."/>
            <person name="Williams K.H."/>
            <person name="Banfield J.F."/>
        </authorList>
    </citation>
    <scope>NUCLEOTIDE SEQUENCE [LARGE SCALE GENOMIC DNA]</scope>
</reference>
<dbReference type="InterPro" id="IPR038765">
    <property type="entry name" value="Papain-like_cys_pep_sf"/>
</dbReference>
<gene>
    <name evidence="4" type="ORF">UT18_C0005G0020</name>
</gene>
<dbReference type="EMBL" id="LBVV01000005">
    <property type="protein sequence ID" value="KKQ95010.1"/>
    <property type="molecule type" value="Genomic_DNA"/>
</dbReference>
<dbReference type="Gene3D" id="3.90.1720.10">
    <property type="entry name" value="endopeptidase domain like (from Nostoc punctiforme)"/>
    <property type="match status" value="1"/>
</dbReference>
<feature type="compositionally biased region" description="Basic and acidic residues" evidence="1">
    <location>
        <begin position="52"/>
        <end position="75"/>
    </location>
</feature>
<evidence type="ECO:0000313" key="4">
    <source>
        <dbReference type="EMBL" id="KKQ95010.1"/>
    </source>
</evidence>
<evidence type="ECO:0000259" key="3">
    <source>
        <dbReference type="Pfam" id="PF05257"/>
    </source>
</evidence>
<feature type="compositionally biased region" description="Acidic residues" evidence="1">
    <location>
        <begin position="11"/>
        <end position="47"/>
    </location>
</feature>
<sequence>MDEEENKQIVEDDPLTSDQQEEFEDDEGFDDSGYEDGDYGDGYDEDYSGGGDDSRRNNDRGERYKDLRNKMSEGNKEGEAAEALGQFGKQALKKYASKYILIYGGGAVLALMLIIIVGFAIFGLGGVSDDGDTISGVTNPGDIQGPENLEGIQARIVEIALSQLGVREIGKNGGDAVCVYLKSGGCSCPNPWCAGFVSWVYQQAGATGVRSCSATLLINQFNRSPHQMLDIDSNIPQPGDVIYRSGKTHVGIVYKVDPDGTLYTIEGNTSSGVVKINQYRNYGRNNWSKLGRY</sequence>
<dbReference type="Proteomes" id="UP000034207">
    <property type="component" value="Unassembled WGS sequence"/>
</dbReference>
<feature type="transmembrane region" description="Helical" evidence="2">
    <location>
        <begin position="99"/>
        <end position="124"/>
    </location>
</feature>
<dbReference type="Pfam" id="PF05257">
    <property type="entry name" value="CHAP"/>
    <property type="match status" value="1"/>
</dbReference>
<dbReference type="InterPro" id="IPR007921">
    <property type="entry name" value="CHAP_dom"/>
</dbReference>
<protein>
    <recommendedName>
        <fullName evidence="3">Peptidase C51 domain-containing protein</fullName>
    </recommendedName>
</protein>
<dbReference type="SUPFAM" id="SSF54001">
    <property type="entry name" value="Cysteine proteinases"/>
    <property type="match status" value="1"/>
</dbReference>
<keyword evidence="2" id="KW-0812">Transmembrane</keyword>
<name>A0A0G0M3S1_UNCC2</name>